<name>A0A1H6IRF0_RUMFL</name>
<dbReference type="OrthoDB" id="9813328at2"/>
<protein>
    <recommendedName>
        <fullName evidence="2">DUF2726 domain-containing protein</fullName>
    </recommendedName>
</protein>
<evidence type="ECO:0000256" key="1">
    <source>
        <dbReference type="SAM" id="Phobius"/>
    </source>
</evidence>
<keyword evidence="1" id="KW-0472">Membrane</keyword>
<feature type="transmembrane region" description="Helical" evidence="1">
    <location>
        <begin position="6"/>
        <end position="23"/>
    </location>
</feature>
<accession>A0A1H6IRF0</accession>
<gene>
    <name evidence="3" type="ORF">SAMN02910265_01188</name>
</gene>
<evidence type="ECO:0000313" key="3">
    <source>
        <dbReference type="EMBL" id="SEH51793.1"/>
    </source>
</evidence>
<sequence>MKLDEILALIFLLLIIAAAIWLYKRLHKPDITKLYNAKTILTDREYEFYKRLKPLADEYGLSVYSKVRLADLIEPKPKAENPYWMECFNKIKAKHIDFALADEDTAIVALIELDDTSHSRPDRVERDDFVNAVLENTGYTLLRTYGDLDVIEEYLS</sequence>
<dbReference type="Pfam" id="PF10881">
    <property type="entry name" value="DUF2726"/>
    <property type="match status" value="1"/>
</dbReference>
<dbReference type="InterPro" id="IPR024402">
    <property type="entry name" value="DUF2726"/>
</dbReference>
<dbReference type="Proteomes" id="UP000183190">
    <property type="component" value="Unassembled WGS sequence"/>
</dbReference>
<dbReference type="EMBL" id="FNWV01000003">
    <property type="protein sequence ID" value="SEH51793.1"/>
    <property type="molecule type" value="Genomic_DNA"/>
</dbReference>
<organism evidence="3 4">
    <name type="scientific">Ruminococcus flavefaciens</name>
    <dbReference type="NCBI Taxonomy" id="1265"/>
    <lineage>
        <taxon>Bacteria</taxon>
        <taxon>Bacillati</taxon>
        <taxon>Bacillota</taxon>
        <taxon>Clostridia</taxon>
        <taxon>Eubacteriales</taxon>
        <taxon>Oscillospiraceae</taxon>
        <taxon>Ruminococcus</taxon>
    </lineage>
</organism>
<keyword evidence="1" id="KW-1133">Transmembrane helix</keyword>
<reference evidence="3 4" key="1">
    <citation type="submission" date="2016-10" db="EMBL/GenBank/DDBJ databases">
        <authorList>
            <person name="de Groot N.N."/>
        </authorList>
    </citation>
    <scope>NUCLEOTIDE SEQUENCE [LARGE SCALE GENOMIC DNA]</scope>
    <source>
        <strain evidence="3 4">YAD2003</strain>
    </source>
</reference>
<keyword evidence="1" id="KW-0812">Transmembrane</keyword>
<feature type="domain" description="DUF2726" evidence="2">
    <location>
        <begin position="38"/>
        <end position="144"/>
    </location>
</feature>
<evidence type="ECO:0000313" key="4">
    <source>
        <dbReference type="Proteomes" id="UP000183190"/>
    </source>
</evidence>
<proteinExistence type="predicted"/>
<evidence type="ECO:0000259" key="2">
    <source>
        <dbReference type="Pfam" id="PF10881"/>
    </source>
</evidence>
<dbReference type="AlphaFoldDB" id="A0A1H6IRF0"/>
<dbReference type="RefSeq" id="WP_074715309.1">
    <property type="nucleotide sequence ID" value="NZ_FNWV01000003.1"/>
</dbReference>